<keyword evidence="3" id="KW-0809">Transit peptide</keyword>
<dbReference type="InterPro" id="IPR001684">
    <property type="entry name" value="Ribosomal_bL27"/>
</dbReference>
<dbReference type="GO" id="GO:0005762">
    <property type="term" value="C:mitochondrial large ribosomal subunit"/>
    <property type="evidence" value="ECO:0007669"/>
    <property type="project" value="TreeGrafter"/>
</dbReference>
<comment type="caution">
    <text evidence="9">The sequence shown here is derived from an EMBL/GenBank/DDBJ whole genome shotgun (WGS) entry which is preliminary data.</text>
</comment>
<dbReference type="EMBL" id="JACEEZ010021207">
    <property type="protein sequence ID" value="KAG0713691.1"/>
    <property type="molecule type" value="Genomic_DNA"/>
</dbReference>
<comment type="similarity">
    <text evidence="2">Belongs to the bacterial ribosomal protein bL27 family.</text>
</comment>
<evidence type="ECO:0000256" key="2">
    <source>
        <dbReference type="ARBA" id="ARBA00010797"/>
    </source>
</evidence>
<dbReference type="AlphaFoldDB" id="A0A8J4XRX0"/>
<dbReference type="Gene3D" id="2.40.50.100">
    <property type="match status" value="1"/>
</dbReference>
<dbReference type="PANTHER" id="PTHR15893:SF0">
    <property type="entry name" value="LARGE RIBOSOMAL SUBUNIT PROTEIN BL27M"/>
    <property type="match status" value="1"/>
</dbReference>
<dbReference type="GO" id="GO:0003735">
    <property type="term" value="F:structural constituent of ribosome"/>
    <property type="evidence" value="ECO:0007669"/>
    <property type="project" value="InterPro"/>
</dbReference>
<evidence type="ECO:0000256" key="1">
    <source>
        <dbReference type="ARBA" id="ARBA00004173"/>
    </source>
</evidence>
<keyword evidence="10" id="KW-1185">Reference proteome</keyword>
<evidence type="ECO:0000256" key="5">
    <source>
        <dbReference type="ARBA" id="ARBA00023128"/>
    </source>
</evidence>
<dbReference type="Proteomes" id="UP000770661">
    <property type="component" value="Unassembled WGS sequence"/>
</dbReference>
<accession>A0A8J4XRX0</accession>
<keyword evidence="4 9" id="KW-0689">Ribosomal protein</keyword>
<dbReference type="GO" id="GO:0005743">
    <property type="term" value="C:mitochondrial inner membrane"/>
    <property type="evidence" value="ECO:0007669"/>
    <property type="project" value="UniProtKB-ARBA"/>
</dbReference>
<dbReference type="GO" id="GO:0006412">
    <property type="term" value="P:translation"/>
    <property type="evidence" value="ECO:0007669"/>
    <property type="project" value="InterPro"/>
</dbReference>
<evidence type="ECO:0000313" key="10">
    <source>
        <dbReference type="Proteomes" id="UP000770661"/>
    </source>
</evidence>
<keyword evidence="5" id="KW-0496">Mitochondrion</keyword>
<organism evidence="9 10">
    <name type="scientific">Chionoecetes opilio</name>
    <name type="common">Atlantic snow crab</name>
    <name type="synonym">Cancer opilio</name>
    <dbReference type="NCBI Taxonomy" id="41210"/>
    <lineage>
        <taxon>Eukaryota</taxon>
        <taxon>Metazoa</taxon>
        <taxon>Ecdysozoa</taxon>
        <taxon>Arthropoda</taxon>
        <taxon>Crustacea</taxon>
        <taxon>Multicrustacea</taxon>
        <taxon>Malacostraca</taxon>
        <taxon>Eumalacostraca</taxon>
        <taxon>Eucarida</taxon>
        <taxon>Decapoda</taxon>
        <taxon>Pleocyemata</taxon>
        <taxon>Brachyura</taxon>
        <taxon>Eubrachyura</taxon>
        <taxon>Majoidea</taxon>
        <taxon>Majidae</taxon>
        <taxon>Chionoecetes</taxon>
    </lineage>
</organism>
<evidence type="ECO:0000313" key="9">
    <source>
        <dbReference type="EMBL" id="KAG0713691.1"/>
    </source>
</evidence>
<dbReference type="PANTHER" id="PTHR15893">
    <property type="entry name" value="RIBOSOMAL PROTEIN L27"/>
    <property type="match status" value="1"/>
</dbReference>
<sequence length="155" mass="17425">MALLRQVLSLNLKAATSEPSPLLNNYGGWLTSIRNASKKSGGSTRNKKSRPKGKFRGIKKVDGELVTQGTILARQLGLDFLPGLNVGIGRDRTLYAKYHGRVVMTTEKVDPNWDHKTVKRFKGLIQEDEGAPIYKTYFHILTEVQKNNFKLIDQI</sequence>
<dbReference type="FunFam" id="2.40.50.100:FF:000031">
    <property type="entry name" value="39S ribosomal protein L27, mitochondrial"/>
    <property type="match status" value="1"/>
</dbReference>
<evidence type="ECO:0000256" key="8">
    <source>
        <dbReference type="ARBA" id="ARBA00076963"/>
    </source>
</evidence>
<dbReference type="Pfam" id="PF01016">
    <property type="entry name" value="Ribosomal_L27"/>
    <property type="match status" value="1"/>
</dbReference>
<dbReference type="OrthoDB" id="1867012at2759"/>
<evidence type="ECO:0000256" key="6">
    <source>
        <dbReference type="ARBA" id="ARBA00023274"/>
    </source>
</evidence>
<protein>
    <recommendedName>
        <fullName evidence="7">Large ribosomal subunit protein bL27m</fullName>
    </recommendedName>
    <alternativeName>
        <fullName evidence="8">39S ribosomal protein L27, mitochondrial</fullName>
    </alternativeName>
</protein>
<keyword evidence="6" id="KW-0687">Ribonucleoprotein</keyword>
<evidence type="ECO:0000256" key="3">
    <source>
        <dbReference type="ARBA" id="ARBA00022946"/>
    </source>
</evidence>
<proteinExistence type="inferred from homology"/>
<gene>
    <name evidence="9" type="primary">Mrpl27</name>
    <name evidence="9" type="ORF">GWK47_015652</name>
</gene>
<dbReference type="SUPFAM" id="SSF110324">
    <property type="entry name" value="Ribosomal L27 protein-like"/>
    <property type="match status" value="1"/>
</dbReference>
<comment type="subcellular location">
    <subcellularLocation>
        <location evidence="1">Mitochondrion</location>
    </subcellularLocation>
</comment>
<reference evidence="9" key="1">
    <citation type="submission" date="2020-07" db="EMBL/GenBank/DDBJ databases">
        <title>The High-quality genome of the commercially important snow crab, Chionoecetes opilio.</title>
        <authorList>
            <person name="Jeong J.-H."/>
            <person name="Ryu S."/>
        </authorList>
    </citation>
    <scope>NUCLEOTIDE SEQUENCE</scope>
    <source>
        <strain evidence="9">MADBK_172401_WGS</strain>
        <tissue evidence="9">Digestive gland</tissue>
    </source>
</reference>
<name>A0A8J4XRX0_CHIOP</name>
<evidence type="ECO:0000256" key="4">
    <source>
        <dbReference type="ARBA" id="ARBA00022980"/>
    </source>
</evidence>
<dbReference type="PRINTS" id="PR00063">
    <property type="entry name" value="RIBOSOMALL27"/>
</dbReference>
<evidence type="ECO:0000256" key="7">
    <source>
        <dbReference type="ARBA" id="ARBA00035267"/>
    </source>
</evidence>